<protein>
    <submittedName>
        <fullName evidence="4">Cell filamentation protein Fic</fullName>
    </submittedName>
</protein>
<dbReference type="Gene3D" id="1.10.3290.10">
    <property type="entry name" value="Fido-like domain"/>
    <property type="match status" value="1"/>
</dbReference>
<feature type="domain" description="Fido" evidence="3">
    <location>
        <begin position="115"/>
        <end position="275"/>
    </location>
</feature>
<reference evidence="4 5" key="1">
    <citation type="submission" date="2019-08" db="EMBL/GenBank/DDBJ databases">
        <authorList>
            <person name="Peeters C."/>
        </authorList>
    </citation>
    <scope>NUCLEOTIDE SEQUENCE [LARGE SCALE GENOMIC DNA]</scope>
    <source>
        <strain evidence="4 5">LMG 30175</strain>
    </source>
</reference>
<dbReference type="InterPro" id="IPR040198">
    <property type="entry name" value="Fido_containing"/>
</dbReference>
<feature type="binding site" evidence="2">
    <location>
        <begin position="156"/>
        <end position="159"/>
    </location>
    <ligand>
        <name>ATP</name>
        <dbReference type="ChEBI" id="CHEBI:30616"/>
    </ligand>
</feature>
<accession>A0A5E4THQ9</accession>
<proteinExistence type="predicted"/>
<dbReference type="PROSITE" id="PS51459">
    <property type="entry name" value="FIDO"/>
    <property type="match status" value="1"/>
</dbReference>
<keyword evidence="5" id="KW-1185">Reference proteome</keyword>
<dbReference type="EMBL" id="CABPRZ010000004">
    <property type="protein sequence ID" value="VVD86553.1"/>
    <property type="molecule type" value="Genomic_DNA"/>
</dbReference>
<dbReference type="InterPro" id="IPR036597">
    <property type="entry name" value="Fido-like_dom_sf"/>
</dbReference>
<dbReference type="PANTHER" id="PTHR13504">
    <property type="entry name" value="FIDO DOMAIN-CONTAINING PROTEIN DDB_G0283145"/>
    <property type="match status" value="1"/>
</dbReference>
<dbReference type="PANTHER" id="PTHR13504:SF38">
    <property type="entry name" value="FIDO DOMAIN-CONTAINING PROTEIN"/>
    <property type="match status" value="1"/>
</dbReference>
<dbReference type="AlphaFoldDB" id="A0A5E4THQ9"/>
<organism evidence="4 5">
    <name type="scientific">Pandoraea terrae</name>
    <dbReference type="NCBI Taxonomy" id="1537710"/>
    <lineage>
        <taxon>Bacteria</taxon>
        <taxon>Pseudomonadati</taxon>
        <taxon>Pseudomonadota</taxon>
        <taxon>Betaproteobacteria</taxon>
        <taxon>Burkholderiales</taxon>
        <taxon>Burkholderiaceae</taxon>
        <taxon>Pandoraea</taxon>
    </lineage>
</organism>
<evidence type="ECO:0000256" key="2">
    <source>
        <dbReference type="PIRSR" id="PIRSR640198-2"/>
    </source>
</evidence>
<feature type="binding site" evidence="2">
    <location>
        <begin position="243"/>
        <end position="244"/>
    </location>
    <ligand>
        <name>ATP</name>
        <dbReference type="ChEBI" id="CHEBI:30616"/>
    </ligand>
</feature>
<gene>
    <name evidence="4" type="ORF">PTE30175_01336</name>
</gene>
<dbReference type="InterPro" id="IPR003812">
    <property type="entry name" value="Fido"/>
</dbReference>
<evidence type="ECO:0000313" key="5">
    <source>
        <dbReference type="Proteomes" id="UP000414233"/>
    </source>
</evidence>
<dbReference type="RefSeq" id="WP_150696270.1">
    <property type="nucleotide sequence ID" value="NZ_CABPRZ010000004.1"/>
</dbReference>
<dbReference type="Proteomes" id="UP000414233">
    <property type="component" value="Unassembled WGS sequence"/>
</dbReference>
<name>A0A5E4THQ9_9BURK</name>
<dbReference type="SUPFAM" id="SSF140931">
    <property type="entry name" value="Fic-like"/>
    <property type="match status" value="1"/>
</dbReference>
<dbReference type="OrthoDB" id="9813719at2"/>
<dbReference type="GO" id="GO:0005524">
    <property type="term" value="F:ATP binding"/>
    <property type="evidence" value="ECO:0007669"/>
    <property type="project" value="UniProtKB-KW"/>
</dbReference>
<evidence type="ECO:0000313" key="4">
    <source>
        <dbReference type="EMBL" id="VVD86553.1"/>
    </source>
</evidence>
<sequence>MTDVTSIQPLFPEDRVLDGPLEKATELTGKARKLLTESKGPVATALVPLLRSMNSYYTNKIEGQNTTPAKIEQALKREYSADTEEYKKQLMATAHILAEERLETEWRDVTTSEMFDPAKVRTIHRLFFEALPDAFRLTTDDELIRPGEFREKDLSVGRHMAPPVDLIPPVLEEWSKRYKRIKGFEHQLIATACSHHRLAWLHPFIDGNGRVCRLHSHLTLHASGLTDGLWSPLRGFARTHEEYYVRLSAADQRRRNDLDGRGNLSQDELVKFIHYFLDCCLDQVNFMLKMMAFGDFRTRLRDLLSYLDAHPWHIGSEKSVIKPEKSALALEFIAQTRPLSRAEFGQILGESDATTRRITRSLLDFGILHSDSHRDDLSFELPLKSLRFLFPKLWPEVDSEQ</sequence>
<feature type="active site" evidence="1">
    <location>
        <position position="202"/>
    </location>
</feature>
<evidence type="ECO:0000259" key="3">
    <source>
        <dbReference type="PROSITE" id="PS51459"/>
    </source>
</evidence>
<feature type="binding site" evidence="2">
    <location>
        <begin position="206"/>
        <end position="213"/>
    </location>
    <ligand>
        <name>ATP</name>
        <dbReference type="ChEBI" id="CHEBI:30616"/>
    </ligand>
</feature>
<evidence type="ECO:0000256" key="1">
    <source>
        <dbReference type="PIRSR" id="PIRSR640198-1"/>
    </source>
</evidence>
<dbReference type="Pfam" id="PF02661">
    <property type="entry name" value="Fic"/>
    <property type="match status" value="1"/>
</dbReference>
<keyword evidence="2" id="KW-0547">Nucleotide-binding</keyword>
<keyword evidence="2" id="KW-0067">ATP-binding</keyword>